<gene>
    <name evidence="5" type="ORF">Ade02nite_14760</name>
</gene>
<dbReference type="InterPro" id="IPR016166">
    <property type="entry name" value="FAD-bd_PCMH"/>
</dbReference>
<keyword evidence="2" id="KW-0274">FAD</keyword>
<evidence type="ECO:0000256" key="2">
    <source>
        <dbReference type="ARBA" id="ARBA00022827"/>
    </source>
</evidence>
<reference evidence="5 6" key="1">
    <citation type="submission" date="2021-01" db="EMBL/GenBank/DDBJ databases">
        <title>Whole genome shotgun sequence of Actinoplanes deccanensis NBRC 13994.</title>
        <authorList>
            <person name="Komaki H."/>
            <person name="Tamura T."/>
        </authorList>
    </citation>
    <scope>NUCLEOTIDE SEQUENCE [LARGE SCALE GENOMIC DNA]</scope>
    <source>
        <strain evidence="5 6">NBRC 13994</strain>
    </source>
</reference>
<dbReference type="InterPro" id="IPR036683">
    <property type="entry name" value="CO_DH_flav_C_dom_sf"/>
</dbReference>
<evidence type="ECO:0000256" key="1">
    <source>
        <dbReference type="ARBA" id="ARBA00022630"/>
    </source>
</evidence>
<dbReference type="Gene3D" id="3.30.465.10">
    <property type="match status" value="1"/>
</dbReference>
<dbReference type="EMBL" id="BOMI01000021">
    <property type="protein sequence ID" value="GID72835.1"/>
    <property type="molecule type" value="Genomic_DNA"/>
</dbReference>
<keyword evidence="3" id="KW-0560">Oxidoreductase</keyword>
<accession>A0ABQ3XYM9</accession>
<dbReference type="RefSeq" id="WP_239168593.1">
    <property type="nucleotide sequence ID" value="NZ_BAAABO010000006.1"/>
</dbReference>
<dbReference type="InterPro" id="IPR036318">
    <property type="entry name" value="FAD-bd_PCMH-like_sf"/>
</dbReference>
<dbReference type="SUPFAM" id="SSF56176">
    <property type="entry name" value="FAD-binding/transporter-associated domain-like"/>
    <property type="match status" value="1"/>
</dbReference>
<evidence type="ECO:0000313" key="5">
    <source>
        <dbReference type="EMBL" id="GID72835.1"/>
    </source>
</evidence>
<dbReference type="InterPro" id="IPR016169">
    <property type="entry name" value="FAD-bd_PCMH_sub2"/>
</dbReference>
<protein>
    <recommendedName>
        <fullName evidence="4">FAD-binding PCMH-type domain-containing protein</fullName>
    </recommendedName>
</protein>
<dbReference type="Gene3D" id="3.30.43.10">
    <property type="entry name" value="Uridine Diphospho-n-acetylenolpyruvylglucosamine Reductase, domain 2"/>
    <property type="match status" value="1"/>
</dbReference>
<dbReference type="PANTHER" id="PTHR42659:SF2">
    <property type="entry name" value="XANTHINE DEHYDROGENASE SUBUNIT C-RELATED"/>
    <property type="match status" value="1"/>
</dbReference>
<keyword evidence="6" id="KW-1185">Reference proteome</keyword>
<evidence type="ECO:0000313" key="6">
    <source>
        <dbReference type="Proteomes" id="UP000609879"/>
    </source>
</evidence>
<dbReference type="PANTHER" id="PTHR42659">
    <property type="entry name" value="XANTHINE DEHYDROGENASE SUBUNIT C-RELATED"/>
    <property type="match status" value="1"/>
</dbReference>
<comment type="caution">
    <text evidence="5">The sequence shown here is derived from an EMBL/GenBank/DDBJ whole genome shotgun (WGS) entry which is preliminary data.</text>
</comment>
<evidence type="ECO:0000259" key="4">
    <source>
        <dbReference type="PROSITE" id="PS51387"/>
    </source>
</evidence>
<dbReference type="PROSITE" id="PS51387">
    <property type="entry name" value="FAD_PCMH"/>
    <property type="match status" value="1"/>
</dbReference>
<dbReference type="SUPFAM" id="SSF55447">
    <property type="entry name" value="CO dehydrogenase flavoprotein C-terminal domain-like"/>
    <property type="match status" value="1"/>
</dbReference>
<name>A0ABQ3XYM9_9ACTN</name>
<dbReference type="Pfam" id="PF03450">
    <property type="entry name" value="CO_deh_flav_C"/>
    <property type="match status" value="1"/>
</dbReference>
<dbReference type="Pfam" id="PF00941">
    <property type="entry name" value="FAD_binding_5"/>
    <property type="match status" value="1"/>
</dbReference>
<sequence>MEYIPATTVTEVLTALADGRTCVLAGGQSLVLEMARQNVHPRRVVDINRVAEFDVLREDGGALRVGPLVRHRMFESGAVAGALGDLLRVVVRHIGHPPIRARGTMLGSLAYAHPAAEWPVVALILGATLSLRGPDGCRTVPVERFFTGPGTTARRPDELLAEVRLPLLPPGTGAGYAEDRRGPGIWADAAAMAAVTVTDGLVTAAAIGLVNAGPCPVRARAAERALIGTAFSDTAITEAARAAAREVPDADRQRAIQVMTRRALTQAREGRGTTCG</sequence>
<dbReference type="Proteomes" id="UP000609879">
    <property type="component" value="Unassembled WGS sequence"/>
</dbReference>
<dbReference type="Gene3D" id="3.30.390.50">
    <property type="entry name" value="CO dehydrogenase flavoprotein, C-terminal domain"/>
    <property type="match status" value="1"/>
</dbReference>
<keyword evidence="1" id="KW-0285">Flavoprotein</keyword>
<evidence type="ECO:0000256" key="3">
    <source>
        <dbReference type="ARBA" id="ARBA00023002"/>
    </source>
</evidence>
<proteinExistence type="predicted"/>
<feature type="domain" description="FAD-binding PCMH-type" evidence="4">
    <location>
        <begin position="1"/>
        <end position="170"/>
    </location>
</feature>
<dbReference type="InterPro" id="IPR016167">
    <property type="entry name" value="FAD-bd_PCMH_sub1"/>
</dbReference>
<dbReference type="InterPro" id="IPR002346">
    <property type="entry name" value="Mopterin_DH_FAD-bd"/>
</dbReference>
<dbReference type="SMART" id="SM01092">
    <property type="entry name" value="CO_deh_flav_C"/>
    <property type="match status" value="1"/>
</dbReference>
<dbReference type="InterPro" id="IPR005107">
    <property type="entry name" value="CO_DH_flav_C"/>
</dbReference>
<organism evidence="5 6">
    <name type="scientific">Paractinoplanes deccanensis</name>
    <dbReference type="NCBI Taxonomy" id="113561"/>
    <lineage>
        <taxon>Bacteria</taxon>
        <taxon>Bacillati</taxon>
        <taxon>Actinomycetota</taxon>
        <taxon>Actinomycetes</taxon>
        <taxon>Micromonosporales</taxon>
        <taxon>Micromonosporaceae</taxon>
        <taxon>Paractinoplanes</taxon>
    </lineage>
</organism>
<dbReference type="InterPro" id="IPR051312">
    <property type="entry name" value="Diverse_Substr_Oxidored"/>
</dbReference>